<dbReference type="OrthoDB" id="1938591at2759"/>
<gene>
    <name evidence="1" type="ORF">RFULGI_LOCUS8561</name>
</gene>
<evidence type="ECO:0000313" key="1">
    <source>
        <dbReference type="EMBL" id="CAG8653512.1"/>
    </source>
</evidence>
<dbReference type="EMBL" id="CAJVPZ010013977">
    <property type="protein sequence ID" value="CAG8653512.1"/>
    <property type="molecule type" value="Genomic_DNA"/>
</dbReference>
<dbReference type="Proteomes" id="UP000789396">
    <property type="component" value="Unassembled WGS sequence"/>
</dbReference>
<comment type="caution">
    <text evidence="1">The sequence shown here is derived from an EMBL/GenBank/DDBJ whole genome shotgun (WGS) entry which is preliminary data.</text>
</comment>
<keyword evidence="2" id="KW-1185">Reference proteome</keyword>
<sequence length="173" mass="19601">MTFIQKRKPTSYSNASDPSAVSFTILPSPFQTVLIVSAEQLQQASQRVAEIDNEVRNAETLPDEHYFLNLDELQKHKELLQELEKYEPAMEKLDKSGGYAAFNIQFYSKKQESTTHYHLEQNMEDDTSNNVPTLPRLRSGSSALAKFLSLVEDDSYDELTNRVGDLAVPAKNI</sequence>
<reference evidence="1" key="1">
    <citation type="submission" date="2021-06" db="EMBL/GenBank/DDBJ databases">
        <authorList>
            <person name="Kallberg Y."/>
            <person name="Tangrot J."/>
            <person name="Rosling A."/>
        </authorList>
    </citation>
    <scope>NUCLEOTIDE SEQUENCE</scope>
    <source>
        <strain evidence="1">IN212</strain>
    </source>
</reference>
<dbReference type="AlphaFoldDB" id="A0A9N9DU65"/>
<proteinExistence type="predicted"/>
<organism evidence="1 2">
    <name type="scientific">Racocetra fulgida</name>
    <dbReference type="NCBI Taxonomy" id="60492"/>
    <lineage>
        <taxon>Eukaryota</taxon>
        <taxon>Fungi</taxon>
        <taxon>Fungi incertae sedis</taxon>
        <taxon>Mucoromycota</taxon>
        <taxon>Glomeromycotina</taxon>
        <taxon>Glomeromycetes</taxon>
        <taxon>Diversisporales</taxon>
        <taxon>Gigasporaceae</taxon>
        <taxon>Racocetra</taxon>
    </lineage>
</organism>
<evidence type="ECO:0000313" key="2">
    <source>
        <dbReference type="Proteomes" id="UP000789396"/>
    </source>
</evidence>
<name>A0A9N9DU65_9GLOM</name>
<protein>
    <submittedName>
        <fullName evidence="1">13341_t:CDS:1</fullName>
    </submittedName>
</protein>
<accession>A0A9N9DU65</accession>